<name>A0A9D3UMV6_9ROSI</name>
<organism evidence="1 2">
    <name type="scientific">Gossypium stocksii</name>
    <dbReference type="NCBI Taxonomy" id="47602"/>
    <lineage>
        <taxon>Eukaryota</taxon>
        <taxon>Viridiplantae</taxon>
        <taxon>Streptophyta</taxon>
        <taxon>Embryophyta</taxon>
        <taxon>Tracheophyta</taxon>
        <taxon>Spermatophyta</taxon>
        <taxon>Magnoliopsida</taxon>
        <taxon>eudicotyledons</taxon>
        <taxon>Gunneridae</taxon>
        <taxon>Pentapetalae</taxon>
        <taxon>rosids</taxon>
        <taxon>malvids</taxon>
        <taxon>Malvales</taxon>
        <taxon>Malvaceae</taxon>
        <taxon>Malvoideae</taxon>
        <taxon>Gossypium</taxon>
    </lineage>
</organism>
<protein>
    <submittedName>
        <fullName evidence="1">Uncharacterized protein</fullName>
    </submittedName>
</protein>
<dbReference type="AlphaFoldDB" id="A0A9D3UMV6"/>
<keyword evidence="2" id="KW-1185">Reference proteome</keyword>
<dbReference type="OrthoDB" id="1001830at2759"/>
<reference evidence="1 2" key="1">
    <citation type="journal article" date="2021" name="Plant Biotechnol. J.">
        <title>Multi-omics assisted identification of the key and species-specific regulatory components of drought-tolerant mechanisms in Gossypium stocksii.</title>
        <authorList>
            <person name="Yu D."/>
            <person name="Ke L."/>
            <person name="Zhang D."/>
            <person name="Wu Y."/>
            <person name="Sun Y."/>
            <person name="Mei J."/>
            <person name="Sun J."/>
            <person name="Sun Y."/>
        </authorList>
    </citation>
    <scope>NUCLEOTIDE SEQUENCE [LARGE SCALE GENOMIC DNA]</scope>
    <source>
        <strain evidence="2">cv. E1</strain>
        <tissue evidence="1">Leaf</tissue>
    </source>
</reference>
<sequence length="145" mass="16628">MEKHWATKGILDEGLCWKMGKGTNISVIHDFWIPNAKNVRLLSLIPNLSDFKVVELIDSSSRTWKKKLVVSTFLEEVAEKIICIPLAEEPYDDFRAWSGEASGEYTIRSASKLLQSIEDDPRAYALQADYKKFTKSYGYSIYLQK</sequence>
<evidence type="ECO:0000313" key="2">
    <source>
        <dbReference type="Proteomes" id="UP000828251"/>
    </source>
</evidence>
<gene>
    <name evidence="1" type="ORF">J1N35_038508</name>
</gene>
<evidence type="ECO:0000313" key="1">
    <source>
        <dbReference type="EMBL" id="KAH1047724.1"/>
    </source>
</evidence>
<accession>A0A9D3UMV6</accession>
<dbReference type="Proteomes" id="UP000828251">
    <property type="component" value="Unassembled WGS sequence"/>
</dbReference>
<dbReference type="EMBL" id="JAIQCV010000011">
    <property type="protein sequence ID" value="KAH1047724.1"/>
    <property type="molecule type" value="Genomic_DNA"/>
</dbReference>
<proteinExistence type="predicted"/>
<comment type="caution">
    <text evidence="1">The sequence shown here is derived from an EMBL/GenBank/DDBJ whole genome shotgun (WGS) entry which is preliminary data.</text>
</comment>